<evidence type="ECO:0000259" key="2">
    <source>
        <dbReference type="PROSITE" id="PS50801"/>
    </source>
</evidence>
<keyword evidence="1" id="KW-0597">Phosphoprotein</keyword>
<reference evidence="4" key="1">
    <citation type="submission" date="2017-11" db="EMBL/GenBank/DDBJ databases">
        <authorList>
            <person name="Zhu W."/>
        </authorList>
    </citation>
    <scope>NUCLEOTIDE SEQUENCE [LARGE SCALE GENOMIC DNA]</scope>
    <source>
        <strain evidence="4">160</strain>
    </source>
</reference>
<keyword evidence="4" id="KW-1185">Reference proteome</keyword>
<dbReference type="CDD" id="cd07041">
    <property type="entry name" value="STAS_RsbR_RsbS_like"/>
    <property type="match status" value="1"/>
</dbReference>
<organism evidence="3 4">
    <name type="scientific">Oceanobacillus zhaokaii</name>
    <dbReference type="NCBI Taxonomy" id="2052660"/>
    <lineage>
        <taxon>Bacteria</taxon>
        <taxon>Bacillati</taxon>
        <taxon>Bacillota</taxon>
        <taxon>Bacilli</taxon>
        <taxon>Bacillales</taxon>
        <taxon>Bacillaceae</taxon>
        <taxon>Oceanobacillus</taxon>
    </lineage>
</organism>
<dbReference type="InterPro" id="IPR051932">
    <property type="entry name" value="Bact_StressResp_Reg"/>
</dbReference>
<accession>A0A345PD10</accession>
<dbReference type="Proteomes" id="UP000253908">
    <property type="component" value="Chromosome"/>
</dbReference>
<dbReference type="PROSITE" id="PS50801">
    <property type="entry name" value="STAS"/>
    <property type="match status" value="1"/>
</dbReference>
<sequence>MEHKGDSEKKHNIVVNKLREINIEIYDEVKSYYQDTIELNVVIDELVELVSQGLESKEFIGPAELLGVKIGKMTLKNDMKLDTAIEQITDVRRLFWQKIRSIVLVSELSIDTVLAISDVFNPVFDRIIYAVSTMHNKSFKESFERQEEELLRLSAPVVPIIDGFAVLPIVGEMTEKRSELLMRTVLQEATAQELEYLFIDLSGAMIIDTLIANNLFKIVDTLELVGIKTILSGIRPEVSQTMVSLGVNFNRIEKYNTLRHALSSYVTINK</sequence>
<dbReference type="SUPFAM" id="SSF52091">
    <property type="entry name" value="SpoIIaa-like"/>
    <property type="match status" value="1"/>
</dbReference>
<dbReference type="Pfam" id="PF01740">
    <property type="entry name" value="STAS"/>
    <property type="match status" value="1"/>
</dbReference>
<dbReference type="AlphaFoldDB" id="A0A345PD10"/>
<proteinExistence type="predicted"/>
<dbReference type="PANTHER" id="PTHR33745:SF3">
    <property type="entry name" value="RSBT CO-ANTAGONIST PROTEIN RSBRC"/>
    <property type="match status" value="1"/>
</dbReference>
<dbReference type="InterPro" id="IPR002645">
    <property type="entry name" value="STAS_dom"/>
</dbReference>
<dbReference type="RefSeq" id="WP_114915184.1">
    <property type="nucleotide sequence ID" value="NZ_CP024848.1"/>
</dbReference>
<gene>
    <name evidence="3" type="ORF">CUC15_02360</name>
</gene>
<dbReference type="InterPro" id="IPR036513">
    <property type="entry name" value="STAS_dom_sf"/>
</dbReference>
<evidence type="ECO:0000313" key="3">
    <source>
        <dbReference type="EMBL" id="AXI07890.1"/>
    </source>
</evidence>
<evidence type="ECO:0000256" key="1">
    <source>
        <dbReference type="ARBA" id="ARBA00022553"/>
    </source>
</evidence>
<evidence type="ECO:0000313" key="4">
    <source>
        <dbReference type="Proteomes" id="UP000253908"/>
    </source>
</evidence>
<dbReference type="KEGG" id="ocn:CUC15_02360"/>
<protein>
    <recommendedName>
        <fullName evidence="2">STAS domain-containing protein</fullName>
    </recommendedName>
</protein>
<dbReference type="PANTHER" id="PTHR33745">
    <property type="entry name" value="RSBT ANTAGONIST PROTEIN RSBS-RELATED"/>
    <property type="match status" value="1"/>
</dbReference>
<dbReference type="EMBL" id="CP024848">
    <property type="protein sequence ID" value="AXI07890.1"/>
    <property type="molecule type" value="Genomic_DNA"/>
</dbReference>
<dbReference type="OrthoDB" id="9800154at2"/>
<name>A0A345PD10_9BACI</name>
<dbReference type="Gene3D" id="3.30.750.24">
    <property type="entry name" value="STAS domain"/>
    <property type="match status" value="1"/>
</dbReference>
<feature type="domain" description="STAS" evidence="2">
    <location>
        <begin position="154"/>
        <end position="265"/>
    </location>
</feature>